<protein>
    <submittedName>
        <fullName evidence="2">Uncharacterized protein</fullName>
    </submittedName>
</protein>
<comment type="caution">
    <text evidence="2">The sequence shown here is derived from an EMBL/GenBank/DDBJ whole genome shotgun (WGS) entry which is preliminary data.</text>
</comment>
<name>A0A9D3W8C2_9ROSI</name>
<dbReference type="AlphaFoldDB" id="A0A9D3W8C2"/>
<feature type="compositionally biased region" description="Basic and acidic residues" evidence="1">
    <location>
        <begin position="19"/>
        <end position="28"/>
    </location>
</feature>
<evidence type="ECO:0000313" key="3">
    <source>
        <dbReference type="Proteomes" id="UP000828251"/>
    </source>
</evidence>
<reference evidence="2 3" key="1">
    <citation type="journal article" date="2021" name="Plant Biotechnol. J.">
        <title>Multi-omics assisted identification of the key and species-specific regulatory components of drought-tolerant mechanisms in Gossypium stocksii.</title>
        <authorList>
            <person name="Yu D."/>
            <person name="Ke L."/>
            <person name="Zhang D."/>
            <person name="Wu Y."/>
            <person name="Sun Y."/>
            <person name="Mei J."/>
            <person name="Sun J."/>
            <person name="Sun Y."/>
        </authorList>
    </citation>
    <scope>NUCLEOTIDE SEQUENCE [LARGE SCALE GENOMIC DNA]</scope>
    <source>
        <strain evidence="3">cv. E1</strain>
        <tissue evidence="2">Leaf</tissue>
    </source>
</reference>
<dbReference type="EMBL" id="JAIQCV010000003">
    <property type="protein sequence ID" value="KAH1114548.1"/>
    <property type="molecule type" value="Genomic_DNA"/>
</dbReference>
<organism evidence="2 3">
    <name type="scientific">Gossypium stocksii</name>
    <dbReference type="NCBI Taxonomy" id="47602"/>
    <lineage>
        <taxon>Eukaryota</taxon>
        <taxon>Viridiplantae</taxon>
        <taxon>Streptophyta</taxon>
        <taxon>Embryophyta</taxon>
        <taxon>Tracheophyta</taxon>
        <taxon>Spermatophyta</taxon>
        <taxon>Magnoliopsida</taxon>
        <taxon>eudicotyledons</taxon>
        <taxon>Gunneridae</taxon>
        <taxon>Pentapetalae</taxon>
        <taxon>rosids</taxon>
        <taxon>malvids</taxon>
        <taxon>Malvales</taxon>
        <taxon>Malvaceae</taxon>
        <taxon>Malvoideae</taxon>
        <taxon>Gossypium</taxon>
    </lineage>
</organism>
<evidence type="ECO:0000256" key="1">
    <source>
        <dbReference type="SAM" id="MobiDB-lite"/>
    </source>
</evidence>
<evidence type="ECO:0000313" key="2">
    <source>
        <dbReference type="EMBL" id="KAH1114548.1"/>
    </source>
</evidence>
<feature type="region of interest" description="Disordered" evidence="1">
    <location>
        <begin position="1"/>
        <end position="82"/>
    </location>
</feature>
<accession>A0A9D3W8C2</accession>
<sequence length="131" mass="14969">MDYKKVWEPFLPKGIPKTSSREKVHELNQGEQEEPTEPDTNKSTNETEFEANLIIDTEEEESDKEPNNPNPVEGSANLKPKVELEEETIKLSVEPKFTTPMPTSEMLSLRHGQKILTMQVKMVLKKTRGMS</sequence>
<keyword evidence="3" id="KW-1185">Reference proteome</keyword>
<dbReference type="Proteomes" id="UP000828251">
    <property type="component" value="Unassembled WGS sequence"/>
</dbReference>
<proteinExistence type="predicted"/>
<gene>
    <name evidence="2" type="ORF">J1N35_007926</name>
</gene>